<evidence type="ECO:0000256" key="1">
    <source>
        <dbReference type="ARBA" id="ARBA00022691"/>
    </source>
</evidence>
<dbReference type="RefSeq" id="WP_314203759.1">
    <property type="nucleotide sequence ID" value="NZ_JAVTLL010000018.1"/>
</dbReference>
<evidence type="ECO:0000256" key="4">
    <source>
        <dbReference type="ARBA" id="ARBA00023014"/>
    </source>
</evidence>
<dbReference type="InterPro" id="IPR013785">
    <property type="entry name" value="Aldolase_TIM"/>
</dbReference>
<dbReference type="EMBL" id="JAVTLL010000018">
    <property type="protein sequence ID" value="MDT7844165.1"/>
    <property type="molecule type" value="Genomic_DNA"/>
</dbReference>
<name>A0ABU3LYB2_9ACTN</name>
<dbReference type="PANTHER" id="PTHR43273:SF8">
    <property type="entry name" value="RADICAL SAM DOMAIN PROTEIN"/>
    <property type="match status" value="1"/>
</dbReference>
<feature type="domain" description="Radical SAM core" evidence="5">
    <location>
        <begin position="34"/>
        <end position="287"/>
    </location>
</feature>
<dbReference type="SUPFAM" id="SSF102114">
    <property type="entry name" value="Radical SAM enzymes"/>
    <property type="match status" value="1"/>
</dbReference>
<dbReference type="InterPro" id="IPR026335">
    <property type="entry name" value="rSAM_SPASM_FxsB"/>
</dbReference>
<dbReference type="SFLD" id="SFLDS00029">
    <property type="entry name" value="Radical_SAM"/>
    <property type="match status" value="1"/>
</dbReference>
<dbReference type="Gene3D" id="3.20.20.70">
    <property type="entry name" value="Aldolase class I"/>
    <property type="match status" value="1"/>
</dbReference>
<keyword evidence="7" id="KW-1185">Reference proteome</keyword>
<evidence type="ECO:0000313" key="7">
    <source>
        <dbReference type="Proteomes" id="UP001257948"/>
    </source>
</evidence>
<dbReference type="PANTHER" id="PTHR43273">
    <property type="entry name" value="ANAEROBIC SULFATASE-MATURATING ENZYME HOMOLOG ASLB-RELATED"/>
    <property type="match status" value="1"/>
</dbReference>
<dbReference type="InterPro" id="IPR058240">
    <property type="entry name" value="rSAM_sf"/>
</dbReference>
<evidence type="ECO:0000313" key="6">
    <source>
        <dbReference type="EMBL" id="MDT7844165.1"/>
    </source>
</evidence>
<accession>A0ABU3LYB2</accession>
<dbReference type="Proteomes" id="UP001257948">
    <property type="component" value="Unassembled WGS sequence"/>
</dbReference>
<evidence type="ECO:0000256" key="2">
    <source>
        <dbReference type="ARBA" id="ARBA00022723"/>
    </source>
</evidence>
<reference evidence="7" key="1">
    <citation type="submission" date="2023-07" db="EMBL/GenBank/DDBJ databases">
        <title>Draft genome sequence of the endophytic actinobacterium Streptomyces justiciae WPN32, a potential antibiotic producer.</title>
        <authorList>
            <person name="Yasawong M."/>
            <person name="Pana W."/>
            <person name="Ganta P."/>
            <person name="Santapan N."/>
            <person name="Songngamsuk T."/>
            <person name="Phatcharaharikarn M."/>
            <person name="Kerdtoob S."/>
            <person name="Nantapong N."/>
        </authorList>
    </citation>
    <scope>NUCLEOTIDE SEQUENCE [LARGE SCALE GENOMIC DNA]</scope>
    <source>
        <strain evidence="7">WPN32</strain>
    </source>
</reference>
<dbReference type="PROSITE" id="PS51918">
    <property type="entry name" value="RADICAL_SAM"/>
    <property type="match status" value="1"/>
</dbReference>
<dbReference type="Pfam" id="PF04055">
    <property type="entry name" value="Radical_SAM"/>
    <property type="match status" value="1"/>
</dbReference>
<dbReference type="InterPro" id="IPR007197">
    <property type="entry name" value="rSAM"/>
</dbReference>
<dbReference type="CDD" id="cd01335">
    <property type="entry name" value="Radical_SAM"/>
    <property type="match status" value="1"/>
</dbReference>
<keyword evidence="2" id="KW-0479">Metal-binding</keyword>
<sequence length="419" mass="45195">MEAGKHDRWATHRARAPWPYAALDVPALRAGGRLARPLRQFVVKTNSRCNLACTYCYVYEMADGSWRDRPAVISAEVRALTVRRIADHVRRHRLPSVDLVLHGGEPLLTPAAELAAFVEELRAALPTGCALSATVQTNATLLTAERLDALAAAGIRVGVSLDGGPGHNGRRVDHAGRPSWPAAARGLRLLAERPESYAGLLCVVDLDQDPVETYESLLSFAPPAIDLLLPLGNWSSPPPGRRPGRTPYADWLIAVFDHWWDAGRRRTRIRRFEEVIALLFGLPTGTEALGLAAAVTAVVETDGSIELIDTLKSAYDGAADTGLHVARDGFDALLDHPGFAARQLGLAALAPVCQACDLVTVCGGGHYVHRFRDGDGFRNPSVYCTELDALIRHIAGRLRAAVPERPAPDADPWAGALPC</sequence>
<comment type="caution">
    <text evidence="6">The sequence shown here is derived from an EMBL/GenBank/DDBJ whole genome shotgun (WGS) entry which is preliminary data.</text>
</comment>
<keyword evidence="4" id="KW-0411">Iron-sulfur</keyword>
<keyword evidence="1" id="KW-0949">S-adenosyl-L-methionine</keyword>
<proteinExistence type="predicted"/>
<dbReference type="NCBIfam" id="TIGR04269">
    <property type="entry name" value="SAM_SPASM_FxsB"/>
    <property type="match status" value="1"/>
</dbReference>
<evidence type="ECO:0000259" key="5">
    <source>
        <dbReference type="PROSITE" id="PS51918"/>
    </source>
</evidence>
<organism evidence="6 7">
    <name type="scientific">Streptomyces justiciae</name>
    <dbReference type="NCBI Taxonomy" id="2780140"/>
    <lineage>
        <taxon>Bacteria</taxon>
        <taxon>Bacillati</taxon>
        <taxon>Actinomycetota</taxon>
        <taxon>Actinomycetes</taxon>
        <taxon>Kitasatosporales</taxon>
        <taxon>Streptomycetaceae</taxon>
        <taxon>Streptomyces</taxon>
    </lineage>
</organism>
<gene>
    <name evidence="6" type="ORF">RQC66_25945</name>
</gene>
<evidence type="ECO:0000256" key="3">
    <source>
        <dbReference type="ARBA" id="ARBA00023004"/>
    </source>
</evidence>
<protein>
    <submittedName>
        <fullName evidence="6">FxsB family cyclophane-forming radical SAM/SPASM peptide maturase</fullName>
    </submittedName>
</protein>
<dbReference type="InterPro" id="IPR023867">
    <property type="entry name" value="Sulphatase_maturase_rSAM"/>
</dbReference>
<dbReference type="SFLD" id="SFLDG01067">
    <property type="entry name" value="SPASM/twitch_domain_containing"/>
    <property type="match status" value="1"/>
</dbReference>
<keyword evidence="3" id="KW-0408">Iron</keyword>
<dbReference type="SFLD" id="SFLDG01386">
    <property type="entry name" value="main_SPASM_domain-containing"/>
    <property type="match status" value="1"/>
</dbReference>
<dbReference type="SFLD" id="SFLDG01072">
    <property type="entry name" value="dehydrogenase_like"/>
    <property type="match status" value="1"/>
</dbReference>